<evidence type="ECO:0000313" key="5">
    <source>
        <dbReference type="Proteomes" id="UP000549009"/>
    </source>
</evidence>
<accession>A0A5P2XGM0</accession>
<evidence type="ECO:0000313" key="2">
    <source>
        <dbReference type="EMBL" id="MBB5102432.1"/>
    </source>
</evidence>
<evidence type="ECO:0000313" key="4">
    <source>
        <dbReference type="Proteomes" id="UP000326505"/>
    </source>
</evidence>
<feature type="region of interest" description="Disordered" evidence="1">
    <location>
        <begin position="1"/>
        <end position="36"/>
    </location>
</feature>
<evidence type="ECO:0000256" key="1">
    <source>
        <dbReference type="SAM" id="MobiDB-lite"/>
    </source>
</evidence>
<dbReference type="Proteomes" id="UP000326505">
    <property type="component" value="Chromosome"/>
</dbReference>
<dbReference type="KEGG" id="sspb:CP982_40370"/>
<dbReference type="RefSeq" id="WP_150515035.1">
    <property type="nucleotide sequence ID" value="NZ_BMSQ01000010.1"/>
</dbReference>
<dbReference type="Proteomes" id="UP000549009">
    <property type="component" value="Unassembled WGS sequence"/>
</dbReference>
<evidence type="ECO:0000313" key="3">
    <source>
        <dbReference type="EMBL" id="QEV64177.1"/>
    </source>
</evidence>
<proteinExistence type="predicted"/>
<dbReference type="EMBL" id="JACHJD010000002">
    <property type="protein sequence ID" value="MBB5102432.1"/>
    <property type="molecule type" value="Genomic_DNA"/>
</dbReference>
<reference evidence="3 4" key="1">
    <citation type="submission" date="2017-09" db="EMBL/GenBank/DDBJ databases">
        <authorList>
            <person name="Lee N."/>
            <person name="Cho B.-K."/>
        </authorList>
    </citation>
    <scope>NUCLEOTIDE SEQUENCE [LARGE SCALE GENOMIC DNA]</scope>
    <source>
        <strain evidence="3 4">ATCC 27465</strain>
    </source>
</reference>
<name>A0A5P2XGM0_STRST</name>
<keyword evidence="5" id="KW-1185">Reference proteome</keyword>
<dbReference type="OrthoDB" id="4229096at2"/>
<reference evidence="2 5" key="2">
    <citation type="submission" date="2020-08" db="EMBL/GenBank/DDBJ databases">
        <title>Genomic Encyclopedia of Type Strains, Phase III (KMG-III): the genomes of soil and plant-associated and newly described type strains.</title>
        <authorList>
            <person name="Whitman W."/>
        </authorList>
    </citation>
    <scope>NUCLEOTIDE SEQUENCE [LARGE SCALE GENOMIC DNA]</scope>
    <source>
        <strain evidence="2 5">CECT 3146</strain>
    </source>
</reference>
<sequence length="175" mass="18079">MTSHPAPHGPHGSLMEADRTRRRPGSAEPAGREATRRGVALVRAYARGDSATIAAALDTTDPAVRAQLPSVTRDVLGLVVGVVLSGPRTLTPADVVRTADRIAAAGPPRHEPGTVRAVRAWASRDDAALRASWQDEGAGAHGRAVLAAALAVAAWGEAPFLHLLAAFDELTGARG</sequence>
<dbReference type="AlphaFoldDB" id="A0A5P2XGM0"/>
<dbReference type="EMBL" id="CP023690">
    <property type="protein sequence ID" value="QEV64177.1"/>
    <property type="molecule type" value="Genomic_DNA"/>
</dbReference>
<protein>
    <submittedName>
        <fullName evidence="3">Uncharacterized protein</fullName>
    </submittedName>
</protein>
<organism evidence="3 4">
    <name type="scientific">Streptomyces spectabilis</name>
    <dbReference type="NCBI Taxonomy" id="68270"/>
    <lineage>
        <taxon>Bacteria</taxon>
        <taxon>Bacillati</taxon>
        <taxon>Actinomycetota</taxon>
        <taxon>Actinomycetes</taxon>
        <taxon>Kitasatosporales</taxon>
        <taxon>Streptomycetaceae</taxon>
        <taxon>Streptomyces</taxon>
    </lineage>
</organism>
<gene>
    <name evidence="3" type="ORF">CP982_40370</name>
    <name evidence="2" type="ORF">FHS40_001485</name>
</gene>